<dbReference type="OrthoDB" id="5153231at2759"/>
<evidence type="ECO:0000313" key="3">
    <source>
        <dbReference type="Proteomes" id="UP000604273"/>
    </source>
</evidence>
<dbReference type="Proteomes" id="UP000604273">
    <property type="component" value="Unassembled WGS sequence"/>
</dbReference>
<reference evidence="2" key="2">
    <citation type="submission" date="2020-05" db="EMBL/GenBank/DDBJ databases">
        <authorList>
            <person name="Kim H.-S."/>
            <person name="Proctor R.H."/>
            <person name="Brown D.W."/>
        </authorList>
    </citation>
    <scope>NUCLEOTIDE SEQUENCE</scope>
    <source>
        <strain evidence="2">NRRL 45417</strain>
    </source>
</reference>
<name>A0A8H4X013_9HYPO</name>
<sequence>MNAVDLDQSVDFSDGASDSSDSSQEQDVPDPDTSADAEPRVFKICGLCKFRFHEGQAIIAIDRTNSTLPLTWDPKYYPENEMYEPGGEKAFHAGCFRITGDFIFARGFLESCTWNLVRLDFHISWVQPPPSVVAQRTRWLKSSLSLELRQAINNRLPIEVCDNVAAYCISEYATNLHLNTWQRRDPSDPNEDIALPVFNGQTVWAQYVEVEGRNYVKSLSTVRMNDDDTKVFTAKSDFYSSMYFTEDSLGVRSVVVCPDDDATRCIDEPGLLWVLVPREYYRSPFYIRMNFDGLKLRNLDVTQYEKELHFAQRARWSIFPTEFEFRHTDSPGDDLYDSGHRATVHAIDWNLPGVSGYAIGLHGGSDLSITPNRLRRLSQSLVDAYSNSSSIWLYFPVDTNERVSELWLRSGVFPYDDDTGNQAESLIVVTNNGRSLILGPDIRSRSPLSDHLFSYEALVDLPSTAPTRTFYCDHSPGGSWLGFEKLTTWKKRKIELLFGPPARPVPRFWYDQFLSTSAELENVQRITPCRGWGNHIKGAIPGLLFTYADGHQRSVGQIRLDHLEETVNVASDRFWLGISDGDNNPDSTEHEEPCSLKGHVTWLGICEPMSRSDTKYLEIPLKGKLEWRSTWITVSTKSLVRYVEESESQNEMDQVLAREAASGKAASKTVKTFSVRTGDMCITYDEE</sequence>
<keyword evidence="3" id="KW-1185">Reference proteome</keyword>
<dbReference type="EMBL" id="JABFAI010000091">
    <property type="protein sequence ID" value="KAF4956029.1"/>
    <property type="molecule type" value="Genomic_DNA"/>
</dbReference>
<protein>
    <submittedName>
        <fullName evidence="2">Uncharacterized protein</fullName>
    </submittedName>
</protein>
<evidence type="ECO:0000313" key="2">
    <source>
        <dbReference type="EMBL" id="KAF4956029.1"/>
    </source>
</evidence>
<reference evidence="2" key="1">
    <citation type="journal article" date="2020" name="BMC Genomics">
        <title>Correction to: Identification and distribution of gene clusters required for synthesis of sphingolipid metabolism inhibitors in diverse species of the filamentous fungus Fusarium.</title>
        <authorList>
            <person name="Kim H.S."/>
            <person name="Lohmar J.M."/>
            <person name="Busman M."/>
            <person name="Brown D.W."/>
            <person name="Naumann T.A."/>
            <person name="Divon H.H."/>
            <person name="Lysoe E."/>
            <person name="Uhlig S."/>
            <person name="Proctor R.H."/>
        </authorList>
    </citation>
    <scope>NUCLEOTIDE SEQUENCE</scope>
    <source>
        <strain evidence="2">NRRL 45417</strain>
    </source>
</reference>
<feature type="region of interest" description="Disordered" evidence="1">
    <location>
        <begin position="1"/>
        <end position="36"/>
    </location>
</feature>
<accession>A0A8H4X013</accession>
<dbReference type="AlphaFoldDB" id="A0A8H4X013"/>
<evidence type="ECO:0000256" key="1">
    <source>
        <dbReference type="SAM" id="MobiDB-lite"/>
    </source>
</evidence>
<comment type="caution">
    <text evidence="2">The sequence shown here is derived from an EMBL/GenBank/DDBJ whole genome shotgun (WGS) entry which is preliminary data.</text>
</comment>
<feature type="compositionally biased region" description="Low complexity" evidence="1">
    <location>
        <begin position="9"/>
        <end position="26"/>
    </location>
</feature>
<proteinExistence type="predicted"/>
<organism evidence="2 3">
    <name type="scientific">Fusarium gaditjirri</name>
    <dbReference type="NCBI Taxonomy" id="282569"/>
    <lineage>
        <taxon>Eukaryota</taxon>
        <taxon>Fungi</taxon>
        <taxon>Dikarya</taxon>
        <taxon>Ascomycota</taxon>
        <taxon>Pezizomycotina</taxon>
        <taxon>Sordariomycetes</taxon>
        <taxon>Hypocreomycetidae</taxon>
        <taxon>Hypocreales</taxon>
        <taxon>Nectriaceae</taxon>
        <taxon>Fusarium</taxon>
        <taxon>Fusarium nisikadoi species complex</taxon>
    </lineage>
</organism>
<gene>
    <name evidence="2" type="ORF">FGADI_4202</name>
</gene>